<dbReference type="PANTHER" id="PTHR43078">
    <property type="entry name" value="UDP-GLUCURONIC ACID DECARBOXYLASE-RELATED"/>
    <property type="match status" value="1"/>
</dbReference>
<evidence type="ECO:0000256" key="9">
    <source>
        <dbReference type="ARBA" id="ARBA00022989"/>
    </source>
</evidence>
<keyword evidence="14" id="KW-0456">Lyase</keyword>
<name>C9RED3_METVM</name>
<dbReference type="EC" id="4.1.1.35" evidence="5"/>
<dbReference type="CDD" id="cd05230">
    <property type="entry name" value="UGD_SDR_e"/>
    <property type="match status" value="1"/>
</dbReference>
<evidence type="ECO:0000256" key="1">
    <source>
        <dbReference type="ARBA" id="ARBA00001911"/>
    </source>
</evidence>
<dbReference type="EMBL" id="CP001787">
    <property type="protein sequence ID" value="ACX71935.1"/>
    <property type="molecule type" value="Genomic_DNA"/>
</dbReference>
<keyword evidence="11" id="KW-0333">Golgi apparatus</keyword>
<evidence type="ECO:0000313" key="16">
    <source>
        <dbReference type="EMBL" id="ACX71935.1"/>
    </source>
</evidence>
<evidence type="ECO:0000256" key="13">
    <source>
        <dbReference type="ARBA" id="ARBA00023180"/>
    </source>
</evidence>
<dbReference type="STRING" id="579137.Metvu_0066"/>
<dbReference type="GO" id="GO:0070403">
    <property type="term" value="F:NAD+ binding"/>
    <property type="evidence" value="ECO:0007669"/>
    <property type="project" value="InterPro"/>
</dbReference>
<dbReference type="HOGENOM" id="CLU_007383_4_0_2"/>
<dbReference type="InterPro" id="IPR016040">
    <property type="entry name" value="NAD(P)-bd_dom"/>
</dbReference>
<comment type="subcellular location">
    <subcellularLocation>
        <location evidence="2">Golgi apparatus</location>
        <location evidence="2">Golgi stack membrane</location>
        <topology evidence="2">Single-pass type II membrane protein</topology>
    </subcellularLocation>
</comment>
<evidence type="ECO:0000313" key="17">
    <source>
        <dbReference type="Proteomes" id="UP000002063"/>
    </source>
</evidence>
<evidence type="ECO:0000256" key="14">
    <source>
        <dbReference type="ARBA" id="ARBA00023239"/>
    </source>
</evidence>
<evidence type="ECO:0000256" key="10">
    <source>
        <dbReference type="ARBA" id="ARBA00023027"/>
    </source>
</evidence>
<evidence type="ECO:0000259" key="15">
    <source>
        <dbReference type="Pfam" id="PF16363"/>
    </source>
</evidence>
<evidence type="ECO:0000256" key="8">
    <source>
        <dbReference type="ARBA" id="ARBA00022968"/>
    </source>
</evidence>
<keyword evidence="12" id="KW-0472">Membrane</keyword>
<evidence type="ECO:0000256" key="11">
    <source>
        <dbReference type="ARBA" id="ARBA00023034"/>
    </source>
</evidence>
<keyword evidence="13" id="KW-0325">Glycoprotein</keyword>
<dbReference type="Proteomes" id="UP000002063">
    <property type="component" value="Chromosome"/>
</dbReference>
<accession>C9RED3</accession>
<dbReference type="GO" id="GO:0042732">
    <property type="term" value="P:D-xylose metabolic process"/>
    <property type="evidence" value="ECO:0007669"/>
    <property type="project" value="InterPro"/>
</dbReference>
<comment type="cofactor">
    <cofactor evidence="1">
        <name>NAD(+)</name>
        <dbReference type="ChEBI" id="CHEBI:57540"/>
    </cofactor>
</comment>
<keyword evidence="17" id="KW-1185">Reference proteome</keyword>
<evidence type="ECO:0000256" key="5">
    <source>
        <dbReference type="ARBA" id="ARBA00012290"/>
    </source>
</evidence>
<sequence>MKKRIGEIMRTILVTGGAGFIGTNLIKRLLEDNNKVICIDNNYTGRLENIKQFLDNPNFKFIKHDITKPIKIEGELDEIYNLACPASPPHYQKNPIFTLNTSIFGIINILELAKKHNAKILHASTSEVYGNPLEHPQKESYWGNVNPIGPRACYDEGKRVAETYCYEYWKNFGLDVRIVRIFNTYGPYMDPNDGRVVSNFIIQALKNEPLTVYGDGKQTRSFQYIDDLIEGMLKYMEMDKEGLENKLKSKFNWDTIPVLNMGNPEEFTILELANKVLELIPESKSEIVFKPLPKDDPVRRRPDITMAKEVLSWKPKIRLEEGLKKTIEYFREIV</sequence>
<reference evidence="16" key="1">
    <citation type="submission" date="2009-10" db="EMBL/GenBank/DDBJ databases">
        <title>Complete sequence of chromosome of Methanocaldococcus vulcanius M7.</title>
        <authorList>
            <consortium name="US DOE Joint Genome Institute"/>
            <person name="Lucas S."/>
            <person name="Copeland A."/>
            <person name="Lapidus A."/>
            <person name="Glavina del Rio T."/>
            <person name="Dalin E."/>
            <person name="Tice H."/>
            <person name="Bruce D."/>
            <person name="Goodwin L."/>
            <person name="Pitluck S."/>
            <person name="Lcollab F.I."/>
            <person name="Brettin T."/>
            <person name="Detter J.C."/>
            <person name="Han C."/>
            <person name="Tapia R."/>
            <person name="Kuske C.R."/>
            <person name="Schmutz J."/>
            <person name="Larimer F."/>
            <person name="Land M."/>
            <person name="Hauser L."/>
            <person name="Kyrpides N."/>
            <person name="Ovchinikova G."/>
            <person name="Sieprawska-Lupa M."/>
            <person name="Whitman W.B."/>
            <person name="Woyke T."/>
        </authorList>
    </citation>
    <scope>NUCLEOTIDE SEQUENCE [LARGE SCALE GENOMIC DNA]</scope>
    <source>
        <strain evidence="16">M7</strain>
    </source>
</reference>
<keyword evidence="6" id="KW-0812">Transmembrane</keyword>
<keyword evidence="8" id="KW-0735">Signal-anchor</keyword>
<protein>
    <recommendedName>
        <fullName evidence="5">UDP-glucuronate decarboxylase</fullName>
        <ecNumber evidence="5">4.1.1.35</ecNumber>
    </recommendedName>
</protein>
<dbReference type="AlphaFoldDB" id="C9RED3"/>
<dbReference type="GO" id="GO:0033320">
    <property type="term" value="P:UDP-D-xylose biosynthetic process"/>
    <property type="evidence" value="ECO:0007669"/>
    <property type="project" value="UniProtKB-UniPathway"/>
</dbReference>
<evidence type="ECO:0000256" key="3">
    <source>
        <dbReference type="ARBA" id="ARBA00005100"/>
    </source>
</evidence>
<dbReference type="InterPro" id="IPR036291">
    <property type="entry name" value="NAD(P)-bd_dom_sf"/>
</dbReference>
<dbReference type="GO" id="GO:0005737">
    <property type="term" value="C:cytoplasm"/>
    <property type="evidence" value="ECO:0007669"/>
    <property type="project" value="TreeGrafter"/>
</dbReference>
<dbReference type="GO" id="GO:0048040">
    <property type="term" value="F:UDP-glucuronate decarboxylase activity"/>
    <property type="evidence" value="ECO:0007669"/>
    <property type="project" value="UniProtKB-EC"/>
</dbReference>
<comment type="pathway">
    <text evidence="3">Nucleotide-sugar biosynthesis; UDP-alpha-D-xylose biosynthesis; UDP-alpha-D-xylose from UDP-alpha-D-glucuronate: step 1/1.</text>
</comment>
<feature type="domain" description="NAD(P)-binding" evidence="15">
    <location>
        <begin position="13"/>
        <end position="326"/>
    </location>
</feature>
<dbReference type="InterPro" id="IPR044516">
    <property type="entry name" value="UXS-like"/>
</dbReference>
<evidence type="ECO:0000256" key="12">
    <source>
        <dbReference type="ARBA" id="ARBA00023136"/>
    </source>
</evidence>
<dbReference type="eggNOG" id="arCOG01369">
    <property type="taxonomic scope" value="Archaea"/>
</dbReference>
<dbReference type="PANTHER" id="PTHR43078:SF6">
    <property type="entry name" value="UDP-GLUCURONIC ACID DECARBOXYLASE 1"/>
    <property type="match status" value="1"/>
</dbReference>
<dbReference type="FunFam" id="3.40.50.720:FF:000065">
    <property type="entry name" value="UDP-glucuronic acid decarboxylase 1"/>
    <property type="match status" value="1"/>
</dbReference>
<evidence type="ECO:0000256" key="2">
    <source>
        <dbReference type="ARBA" id="ARBA00004447"/>
    </source>
</evidence>
<keyword evidence="9" id="KW-1133">Transmembrane helix</keyword>
<gene>
    <name evidence="16" type="ordered locus">Metvu_0066</name>
</gene>
<comment type="similarity">
    <text evidence="4">Belongs to the NAD(P)-dependent epimerase/dehydratase family. UDP-glucuronic acid decarboxylase subfamily.</text>
</comment>
<dbReference type="Gene3D" id="3.40.50.720">
    <property type="entry name" value="NAD(P)-binding Rossmann-like Domain"/>
    <property type="match status" value="1"/>
</dbReference>
<organism evidence="16 17">
    <name type="scientific">Methanocaldococcus vulcanius (strain ATCC 700851 / DSM 12094 / M7)</name>
    <name type="common">Methanococcus vulcanius</name>
    <dbReference type="NCBI Taxonomy" id="579137"/>
    <lineage>
        <taxon>Archaea</taxon>
        <taxon>Methanobacteriati</taxon>
        <taxon>Methanobacteriota</taxon>
        <taxon>Methanomada group</taxon>
        <taxon>Methanococci</taxon>
        <taxon>Methanococcales</taxon>
        <taxon>Methanocaldococcaceae</taxon>
        <taxon>Methanocaldococcus</taxon>
    </lineage>
</organism>
<evidence type="ECO:0000256" key="4">
    <source>
        <dbReference type="ARBA" id="ARBA00007505"/>
    </source>
</evidence>
<proteinExistence type="inferred from homology"/>
<evidence type="ECO:0000256" key="6">
    <source>
        <dbReference type="ARBA" id="ARBA00022692"/>
    </source>
</evidence>
<keyword evidence="7" id="KW-0210">Decarboxylase</keyword>
<dbReference type="SUPFAM" id="SSF51735">
    <property type="entry name" value="NAD(P)-binding Rossmann-fold domains"/>
    <property type="match status" value="1"/>
</dbReference>
<dbReference type="Pfam" id="PF16363">
    <property type="entry name" value="GDP_Man_Dehyd"/>
    <property type="match status" value="1"/>
</dbReference>
<keyword evidence="10" id="KW-0520">NAD</keyword>
<dbReference type="UniPathway" id="UPA00796">
    <property type="reaction ID" value="UER00771"/>
</dbReference>
<evidence type="ECO:0000256" key="7">
    <source>
        <dbReference type="ARBA" id="ARBA00022793"/>
    </source>
</evidence>
<dbReference type="KEGG" id="mvu:Metvu_0066"/>